<evidence type="ECO:0000313" key="1">
    <source>
        <dbReference type="EMBL" id="GGC31663.1"/>
    </source>
</evidence>
<evidence type="ECO:0008006" key="3">
    <source>
        <dbReference type="Google" id="ProtNLM"/>
    </source>
</evidence>
<keyword evidence="2" id="KW-1185">Reference proteome</keyword>
<dbReference type="RefSeq" id="WP_188426314.1">
    <property type="nucleotide sequence ID" value="NZ_BMCH01000004.1"/>
</dbReference>
<evidence type="ECO:0000313" key="2">
    <source>
        <dbReference type="Proteomes" id="UP000637769"/>
    </source>
</evidence>
<name>A0ABQ1M2G7_9PROT</name>
<sequence>MVNYLTKRNFFFISAATLLASSYRPSAAKAQQVSKSEGYIIISDECVFEESDSSYLSGTKQRIFNESGFTILDGALKDEVDSLNKEFETDSHFYFYNDKDGMNAFAQPGSRSPSVCFGFRLLHSELNSPDPFLLHGSNPSNKLARTGSVAAIMAHEWGHTLQFKYRKQFGFDEVNRFGVRMELHADVLAGWYMGKKSSLENVSTEDILESFYNKGDFLPFNDTNHHGTKLQRATAITKGFEQSKSGILNARDAYLIGRNIVGEIIS</sequence>
<dbReference type="EMBL" id="BMCH01000004">
    <property type="protein sequence ID" value="GGC31663.1"/>
    <property type="molecule type" value="Genomic_DNA"/>
</dbReference>
<proteinExistence type="predicted"/>
<dbReference type="Proteomes" id="UP000637769">
    <property type="component" value="Unassembled WGS sequence"/>
</dbReference>
<organism evidence="1 2">
    <name type="scientific">Asaia siamensis</name>
    <dbReference type="NCBI Taxonomy" id="110479"/>
    <lineage>
        <taxon>Bacteria</taxon>
        <taxon>Pseudomonadati</taxon>
        <taxon>Pseudomonadota</taxon>
        <taxon>Alphaproteobacteria</taxon>
        <taxon>Acetobacterales</taxon>
        <taxon>Acetobacteraceae</taxon>
        <taxon>Asaia</taxon>
    </lineage>
</organism>
<comment type="caution">
    <text evidence="1">The sequence shown here is derived from an EMBL/GenBank/DDBJ whole genome shotgun (WGS) entry which is preliminary data.</text>
</comment>
<reference evidence="2" key="1">
    <citation type="journal article" date="2019" name="Int. J. Syst. Evol. Microbiol.">
        <title>The Global Catalogue of Microorganisms (GCM) 10K type strain sequencing project: providing services to taxonomists for standard genome sequencing and annotation.</title>
        <authorList>
            <consortium name="The Broad Institute Genomics Platform"/>
            <consortium name="The Broad Institute Genome Sequencing Center for Infectious Disease"/>
            <person name="Wu L."/>
            <person name="Ma J."/>
        </authorList>
    </citation>
    <scope>NUCLEOTIDE SEQUENCE [LARGE SCALE GENOMIC DNA]</scope>
    <source>
        <strain evidence="2">CCM 7132</strain>
    </source>
</reference>
<gene>
    <name evidence="1" type="ORF">GCM10007207_16450</name>
</gene>
<accession>A0ABQ1M2G7</accession>
<protein>
    <recommendedName>
        <fullName evidence="3">Metalloprotease</fullName>
    </recommendedName>
</protein>